<evidence type="ECO:0008006" key="11">
    <source>
        <dbReference type="Google" id="ProtNLM"/>
    </source>
</evidence>
<evidence type="ECO:0000259" key="7">
    <source>
        <dbReference type="PROSITE" id="PS50853"/>
    </source>
</evidence>
<evidence type="ECO:0000256" key="4">
    <source>
        <dbReference type="ARBA" id="ARBA00023326"/>
    </source>
</evidence>
<dbReference type="PROSITE" id="PS00561">
    <property type="entry name" value="CBM2_A"/>
    <property type="match status" value="1"/>
</dbReference>
<accession>A0A7W9KSL4</accession>
<dbReference type="InterPro" id="IPR013783">
    <property type="entry name" value="Ig-like_fold"/>
</dbReference>
<dbReference type="PROSITE" id="PS51173">
    <property type="entry name" value="CBM2"/>
    <property type="match status" value="1"/>
</dbReference>
<feature type="region of interest" description="Disordered" evidence="5">
    <location>
        <begin position="497"/>
        <end position="516"/>
    </location>
</feature>
<dbReference type="SMART" id="SM00637">
    <property type="entry name" value="CBD_II"/>
    <property type="match status" value="1"/>
</dbReference>
<evidence type="ECO:0000259" key="8">
    <source>
        <dbReference type="PROSITE" id="PS51173"/>
    </source>
</evidence>
<feature type="domain" description="Fibronectin type-III" evidence="7">
    <location>
        <begin position="508"/>
        <end position="594"/>
    </location>
</feature>
<dbReference type="SUPFAM" id="SSF49265">
    <property type="entry name" value="Fibronectin type III"/>
    <property type="match status" value="1"/>
</dbReference>
<evidence type="ECO:0000256" key="5">
    <source>
        <dbReference type="SAM" id="MobiDB-lite"/>
    </source>
</evidence>
<dbReference type="Proteomes" id="UP000585638">
    <property type="component" value="Unassembled WGS sequence"/>
</dbReference>
<dbReference type="Gene3D" id="2.60.40.1180">
    <property type="entry name" value="Golgi alpha-mannosidase II"/>
    <property type="match status" value="1"/>
</dbReference>
<dbReference type="EMBL" id="JACHIR010000004">
    <property type="protein sequence ID" value="MBB5897895.1"/>
    <property type="molecule type" value="Genomic_DNA"/>
</dbReference>
<dbReference type="Pfam" id="PF00041">
    <property type="entry name" value="fn3"/>
    <property type="match status" value="1"/>
</dbReference>
<feature type="signal peptide" evidence="6">
    <location>
        <begin position="1"/>
        <end position="33"/>
    </location>
</feature>
<dbReference type="InterPro" id="IPR017853">
    <property type="entry name" value="GH"/>
</dbReference>
<dbReference type="SUPFAM" id="SSF49384">
    <property type="entry name" value="Carbohydrate-binding domain"/>
    <property type="match status" value="1"/>
</dbReference>
<gene>
    <name evidence="9" type="ORF">BJ998_009154</name>
</gene>
<dbReference type="InterPro" id="IPR012291">
    <property type="entry name" value="CBM2_carb-bd_dom_sf"/>
</dbReference>
<organism evidence="9 10">
    <name type="scientific">Kutzneria kofuensis</name>
    <dbReference type="NCBI Taxonomy" id="103725"/>
    <lineage>
        <taxon>Bacteria</taxon>
        <taxon>Bacillati</taxon>
        <taxon>Actinomycetota</taxon>
        <taxon>Actinomycetes</taxon>
        <taxon>Pseudonocardiales</taxon>
        <taxon>Pseudonocardiaceae</taxon>
        <taxon>Kutzneria</taxon>
    </lineage>
</organism>
<dbReference type="Gene3D" id="3.20.20.80">
    <property type="entry name" value="Glycosidases"/>
    <property type="match status" value="1"/>
</dbReference>
<dbReference type="InterPro" id="IPR008965">
    <property type="entry name" value="CBM2/CBM3_carb-bd_dom_sf"/>
</dbReference>
<keyword evidence="10" id="KW-1185">Reference proteome</keyword>
<keyword evidence="2" id="KW-0119">Carbohydrate metabolism</keyword>
<keyword evidence="1" id="KW-0378">Hydrolase</keyword>
<dbReference type="PANTHER" id="PTHR43576:SF3">
    <property type="entry name" value="ALPHA-L-ARABINOFURANOSIDASE C"/>
    <property type="match status" value="1"/>
</dbReference>
<dbReference type="InterPro" id="IPR018366">
    <property type="entry name" value="CBM2_CS"/>
</dbReference>
<dbReference type="Pfam" id="PF00553">
    <property type="entry name" value="CBM_2"/>
    <property type="match status" value="1"/>
</dbReference>
<evidence type="ECO:0000313" key="9">
    <source>
        <dbReference type="EMBL" id="MBB5897895.1"/>
    </source>
</evidence>
<dbReference type="InterPro" id="IPR036116">
    <property type="entry name" value="FN3_sf"/>
</dbReference>
<dbReference type="RefSeq" id="WP_184870376.1">
    <property type="nucleotide sequence ID" value="NZ_BAAAWY010000048.1"/>
</dbReference>
<dbReference type="AlphaFoldDB" id="A0A7W9KSL4"/>
<dbReference type="InterPro" id="IPR013780">
    <property type="entry name" value="Glyco_hydro_b"/>
</dbReference>
<dbReference type="InterPro" id="IPR001919">
    <property type="entry name" value="CBD2"/>
</dbReference>
<sequence length="703" mass="72210">MLRSATRTRWVRGVAWMAAVLLGAAGLTGYSAAATTASTAVSVNATGGLGQIPSNAIGLNTAVYDGHMNDPAIPGLVKAAGITALRYPGGSYADIYNWQTNVAQGGYDAPNTSFADFMKTAQATGANPIITVNYGTGTEDLAQAWVRNADVTNNYGITYWEVGNEIYGNGTYGANWEADSHCTDASGKPVTVGSAPSQTYNCGPATYAANVLKYITAMKAASPNIHVCAVLTTPGYWPDGVTNPTTSPQPWNQTVLSTLGAKTDCVIVHYYPGGSTAAAMLSTPDGIAGITSTLRSQISRYAGVDPAGVKIVVTETNSTIDLDTQPAALFGADMYMTWLEHGVTNVDWWNEHNGVGTPSMVNGAQDYGDQGIFSNGTNGSGVTEPAVNTPFSPYYAIQMLSKLGSPGDQMVTSSSGNALVRTHAVRRANGSLDVLIDNEDPSTTYTVSLSYNNFTPSGSPTVFTLANNGTSITSTTQSSASSVTVAPYTLTVVQVPGSGGTGTTAPGAPGQPTVSNLTSSSATLSWPAATAGSYPIARYDVYSGTSVAATTTGTSVGLTGLTIGTSYTYNVVAVDNHGNASLPSPPVTFTVPPPANSTCAVHYEVTSSWNGGFGASITVTNRATTAVNGWNLTFAWPDAGEAVQAGWNGTWSQTGQQVSVTNADWNRTIAAGGSVSLGFNGTNTGAAPAPTVFSLNGTVCSSV</sequence>
<proteinExistence type="predicted"/>
<reference evidence="9 10" key="1">
    <citation type="submission" date="2020-08" db="EMBL/GenBank/DDBJ databases">
        <title>Sequencing the genomes of 1000 actinobacteria strains.</title>
        <authorList>
            <person name="Klenk H.-P."/>
        </authorList>
    </citation>
    <scope>NUCLEOTIDE SEQUENCE [LARGE SCALE GENOMIC DNA]</scope>
    <source>
        <strain evidence="9 10">DSM 43851</strain>
    </source>
</reference>
<dbReference type="InterPro" id="IPR003961">
    <property type="entry name" value="FN3_dom"/>
</dbReference>
<dbReference type="CDD" id="cd00063">
    <property type="entry name" value="FN3"/>
    <property type="match status" value="1"/>
</dbReference>
<feature type="compositionally biased region" description="Low complexity" evidence="5">
    <location>
        <begin position="503"/>
        <end position="513"/>
    </location>
</feature>
<protein>
    <recommendedName>
        <fullName evidence="11">Alpha-L-arabinofuranosidase</fullName>
    </recommendedName>
</protein>
<dbReference type="SMART" id="SM00060">
    <property type="entry name" value="FN3"/>
    <property type="match status" value="1"/>
</dbReference>
<dbReference type="PANTHER" id="PTHR43576">
    <property type="entry name" value="ALPHA-L-ARABINOFURANOSIDASE C-RELATED"/>
    <property type="match status" value="1"/>
</dbReference>
<dbReference type="PROSITE" id="PS50853">
    <property type="entry name" value="FN3"/>
    <property type="match status" value="1"/>
</dbReference>
<dbReference type="GO" id="GO:0004553">
    <property type="term" value="F:hydrolase activity, hydrolyzing O-glycosyl compounds"/>
    <property type="evidence" value="ECO:0007669"/>
    <property type="project" value="InterPro"/>
</dbReference>
<feature type="domain" description="CBM2" evidence="8">
    <location>
        <begin position="592"/>
        <end position="703"/>
    </location>
</feature>
<evidence type="ECO:0000256" key="1">
    <source>
        <dbReference type="ARBA" id="ARBA00022801"/>
    </source>
</evidence>
<dbReference type="GO" id="GO:0000272">
    <property type="term" value="P:polysaccharide catabolic process"/>
    <property type="evidence" value="ECO:0007669"/>
    <property type="project" value="UniProtKB-KW"/>
</dbReference>
<comment type="caution">
    <text evidence="9">The sequence shown here is derived from an EMBL/GenBank/DDBJ whole genome shotgun (WGS) entry which is preliminary data.</text>
</comment>
<dbReference type="GO" id="GO:0030247">
    <property type="term" value="F:polysaccharide binding"/>
    <property type="evidence" value="ECO:0007669"/>
    <property type="project" value="UniProtKB-UniRule"/>
</dbReference>
<evidence type="ECO:0000313" key="10">
    <source>
        <dbReference type="Proteomes" id="UP000585638"/>
    </source>
</evidence>
<keyword evidence="4" id="KW-0624">Polysaccharide degradation</keyword>
<dbReference type="SUPFAM" id="SSF51445">
    <property type="entry name" value="(Trans)glycosidases"/>
    <property type="match status" value="1"/>
</dbReference>
<evidence type="ECO:0000256" key="2">
    <source>
        <dbReference type="ARBA" id="ARBA00023277"/>
    </source>
</evidence>
<dbReference type="Gene3D" id="2.60.40.290">
    <property type="match status" value="1"/>
</dbReference>
<keyword evidence="6" id="KW-0732">Signal</keyword>
<evidence type="ECO:0000256" key="3">
    <source>
        <dbReference type="ARBA" id="ARBA00023295"/>
    </source>
</evidence>
<name>A0A7W9KSL4_9PSEU</name>
<dbReference type="Gene3D" id="2.60.40.10">
    <property type="entry name" value="Immunoglobulins"/>
    <property type="match status" value="1"/>
</dbReference>
<feature type="chain" id="PRO_5031072540" description="Alpha-L-arabinofuranosidase" evidence="6">
    <location>
        <begin position="34"/>
        <end position="703"/>
    </location>
</feature>
<keyword evidence="3" id="KW-0326">Glycosidase</keyword>
<evidence type="ECO:0000256" key="6">
    <source>
        <dbReference type="SAM" id="SignalP"/>
    </source>
</evidence>